<protein>
    <submittedName>
        <fullName evidence="1">Uncharacterized protein</fullName>
    </submittedName>
</protein>
<proteinExistence type="predicted"/>
<organism evidence="1">
    <name type="scientific">Xenorhabdus szentirmaii</name>
    <dbReference type="NCBI Taxonomy" id="290112"/>
    <lineage>
        <taxon>Bacteria</taxon>
        <taxon>Pseudomonadati</taxon>
        <taxon>Pseudomonadota</taxon>
        <taxon>Gammaproteobacteria</taxon>
        <taxon>Enterobacterales</taxon>
        <taxon>Morganellaceae</taxon>
        <taxon>Xenorhabdus</taxon>
    </lineage>
</organism>
<accession>A0AAW3YUI2</accession>
<dbReference type="EMBL" id="JACXBF010000370">
    <property type="protein sequence ID" value="MBD2801660.1"/>
    <property type="molecule type" value="Genomic_DNA"/>
</dbReference>
<dbReference type="AlphaFoldDB" id="A0AAW3YUI2"/>
<dbReference type="Proteomes" id="UP001193920">
    <property type="component" value="Unassembled WGS sequence"/>
</dbReference>
<gene>
    <name evidence="1" type="ORF">ID854_14705</name>
</gene>
<evidence type="ECO:0000313" key="1">
    <source>
        <dbReference type="EMBL" id="MBD2801660.1"/>
    </source>
</evidence>
<reference evidence="1" key="1">
    <citation type="submission" date="2020-09" db="EMBL/GenBank/DDBJ databases">
        <authorList>
            <person name="Palma L."/>
            <person name="Caballero P."/>
            <person name="Berry C."/>
            <person name="Del Valle E."/>
        </authorList>
    </citation>
    <scope>NUCLEOTIDE SEQUENCE</scope>
    <source>
        <strain evidence="1">M</strain>
    </source>
</reference>
<sequence>MSWIDPWGLTANEMVSVRHHTSLEGLEGIKRDQAIEVARGNPIGVHVEVAPFGDPKTAKNEIGAFRGGSYVEFEVPKDTLVKTHIGPRNTAIIPTEQPLSLSNRNVVFKKESWWSRLTKSCK</sequence>
<comment type="caution">
    <text evidence="1">The sequence shown here is derived from an EMBL/GenBank/DDBJ whole genome shotgun (WGS) entry which is preliminary data.</text>
</comment>
<name>A0AAW3YUI2_9GAMM</name>
<reference evidence="1" key="2">
    <citation type="journal article" date="2024" name="Toxins">
        <title>Genome Sequence Analysis of Native Xenorhabdus Strains Isolated from Entomopathogenic Nematodes in Argentina.</title>
        <authorList>
            <person name="Palma L."/>
            <person name="Frizzo L."/>
            <person name="Kaiser S."/>
            <person name="Berry C."/>
            <person name="Caballero P."/>
            <person name="Bode H.B."/>
            <person name="Del Valle E.E."/>
        </authorList>
    </citation>
    <scope>NUCLEOTIDE SEQUENCE</scope>
    <source>
        <strain evidence="1">M</strain>
    </source>
</reference>